<sequence>MNDSARGGFRGRGLGALGYLALGLSATAAFLGSLCLGSVSLTFPEVLKALGAKFFGLQGVDPISMAIVWQLRLARSLLAAVAGAALSASGAVLQGLFRNPLADPYSMGVSAGASLGAVIAMVTGFSTGLSFVGAVEISSFFGALAASFLVYLTARVSRRISPTAALLLAGAAVGSFVSAVVALIVTFNDKDLHSVFYWMLGGFGGKGWKDLATAAPAAAISLAGALFLSRPLDVLAAGEETAGTLGLDVSLLRRLAVLAASLGAAAAVAAGGVIGFVGLLGPHFARLIVGPLHRRLIPLSAISGAVLLMTADALARSVAAPLELPVGIVTAFIGAPVFLHLLGRTGQGTTV</sequence>
<evidence type="ECO:0000256" key="7">
    <source>
        <dbReference type="ARBA" id="ARBA00023136"/>
    </source>
</evidence>
<reference evidence="9" key="1">
    <citation type="submission" date="2019-08" db="EMBL/GenBank/DDBJ databases">
        <authorList>
            <person name="Kucharzyk K."/>
            <person name="Murdoch R.W."/>
            <person name="Higgins S."/>
            <person name="Loffler F."/>
        </authorList>
    </citation>
    <scope>NUCLEOTIDE SEQUENCE</scope>
</reference>
<accession>A0A644TU50</accession>
<dbReference type="PANTHER" id="PTHR30472">
    <property type="entry name" value="FERRIC ENTEROBACTIN TRANSPORT SYSTEM PERMEASE PROTEIN"/>
    <property type="match status" value="1"/>
</dbReference>
<feature type="transmembrane region" description="Helical" evidence="8">
    <location>
        <begin position="131"/>
        <end position="152"/>
    </location>
</feature>
<dbReference type="GO" id="GO:0005886">
    <property type="term" value="C:plasma membrane"/>
    <property type="evidence" value="ECO:0007669"/>
    <property type="project" value="UniProtKB-SubCell"/>
</dbReference>
<feature type="transmembrane region" description="Helical" evidence="8">
    <location>
        <begin position="104"/>
        <end position="125"/>
    </location>
</feature>
<evidence type="ECO:0000256" key="8">
    <source>
        <dbReference type="SAM" id="Phobius"/>
    </source>
</evidence>
<keyword evidence="6 8" id="KW-1133">Transmembrane helix</keyword>
<keyword evidence="4" id="KW-1003">Cell membrane</keyword>
<dbReference type="Gene3D" id="1.10.3470.10">
    <property type="entry name" value="ABC transporter involved in vitamin B12 uptake, BtuC"/>
    <property type="match status" value="1"/>
</dbReference>
<keyword evidence="7 8" id="KW-0472">Membrane</keyword>
<feature type="transmembrane region" description="Helical" evidence="8">
    <location>
        <begin position="20"/>
        <end position="43"/>
    </location>
</feature>
<evidence type="ECO:0000256" key="2">
    <source>
        <dbReference type="ARBA" id="ARBA00007935"/>
    </source>
</evidence>
<evidence type="ECO:0000256" key="6">
    <source>
        <dbReference type="ARBA" id="ARBA00022989"/>
    </source>
</evidence>
<dbReference type="InterPro" id="IPR037294">
    <property type="entry name" value="ABC_BtuC-like"/>
</dbReference>
<feature type="transmembrane region" description="Helical" evidence="8">
    <location>
        <begin position="77"/>
        <end position="97"/>
    </location>
</feature>
<dbReference type="InterPro" id="IPR000522">
    <property type="entry name" value="ABC_transptr_permease_BtuC"/>
</dbReference>
<feature type="transmembrane region" description="Helical" evidence="8">
    <location>
        <begin position="322"/>
        <end position="342"/>
    </location>
</feature>
<evidence type="ECO:0000256" key="4">
    <source>
        <dbReference type="ARBA" id="ARBA00022475"/>
    </source>
</evidence>
<dbReference type="PANTHER" id="PTHR30472:SF25">
    <property type="entry name" value="ABC TRANSPORTER PERMEASE PROTEIN MJ0876-RELATED"/>
    <property type="match status" value="1"/>
</dbReference>
<dbReference type="CDD" id="cd06550">
    <property type="entry name" value="TM_ABC_iron-siderophores_like"/>
    <property type="match status" value="1"/>
</dbReference>
<evidence type="ECO:0000256" key="3">
    <source>
        <dbReference type="ARBA" id="ARBA00022448"/>
    </source>
</evidence>
<evidence type="ECO:0000256" key="1">
    <source>
        <dbReference type="ARBA" id="ARBA00004651"/>
    </source>
</evidence>
<feature type="transmembrane region" description="Helical" evidence="8">
    <location>
        <begin position="296"/>
        <end position="315"/>
    </location>
</feature>
<evidence type="ECO:0000313" key="9">
    <source>
        <dbReference type="EMBL" id="MPL70493.1"/>
    </source>
</evidence>
<comment type="similarity">
    <text evidence="2">Belongs to the binding-protein-dependent transport system permease family. FecCD subfamily.</text>
</comment>
<organism evidence="9">
    <name type="scientific">bioreactor metagenome</name>
    <dbReference type="NCBI Taxonomy" id="1076179"/>
    <lineage>
        <taxon>unclassified sequences</taxon>
        <taxon>metagenomes</taxon>
        <taxon>ecological metagenomes</taxon>
    </lineage>
</organism>
<protein>
    <submittedName>
        <fullName evidence="9">Hemin transport system permease protein HmuU</fullName>
    </submittedName>
</protein>
<evidence type="ECO:0000256" key="5">
    <source>
        <dbReference type="ARBA" id="ARBA00022692"/>
    </source>
</evidence>
<dbReference type="AlphaFoldDB" id="A0A644TU50"/>
<keyword evidence="5 8" id="KW-0812">Transmembrane</keyword>
<gene>
    <name evidence="9" type="primary">hmuU_10</name>
    <name evidence="9" type="ORF">SDC9_16249</name>
</gene>
<dbReference type="Pfam" id="PF01032">
    <property type="entry name" value="FecCD"/>
    <property type="match status" value="1"/>
</dbReference>
<dbReference type="GO" id="GO:0022857">
    <property type="term" value="F:transmembrane transporter activity"/>
    <property type="evidence" value="ECO:0007669"/>
    <property type="project" value="InterPro"/>
</dbReference>
<comment type="subcellular location">
    <subcellularLocation>
        <location evidence="1">Cell membrane</location>
        <topology evidence="1">Multi-pass membrane protein</topology>
    </subcellularLocation>
</comment>
<comment type="caution">
    <text evidence="9">The sequence shown here is derived from an EMBL/GenBank/DDBJ whole genome shotgun (WGS) entry which is preliminary data.</text>
</comment>
<name>A0A644TU50_9ZZZZ</name>
<proteinExistence type="inferred from homology"/>
<dbReference type="EMBL" id="VSSQ01000053">
    <property type="protein sequence ID" value="MPL70493.1"/>
    <property type="molecule type" value="Genomic_DNA"/>
</dbReference>
<dbReference type="FunFam" id="1.10.3470.10:FF:000001">
    <property type="entry name" value="Vitamin B12 ABC transporter permease BtuC"/>
    <property type="match status" value="1"/>
</dbReference>
<feature type="transmembrane region" description="Helical" evidence="8">
    <location>
        <begin position="255"/>
        <end position="276"/>
    </location>
</feature>
<feature type="transmembrane region" description="Helical" evidence="8">
    <location>
        <begin position="164"/>
        <end position="187"/>
    </location>
</feature>
<keyword evidence="3" id="KW-0813">Transport</keyword>
<dbReference type="SUPFAM" id="SSF81345">
    <property type="entry name" value="ABC transporter involved in vitamin B12 uptake, BtuC"/>
    <property type="match status" value="1"/>
</dbReference>